<dbReference type="InterPro" id="IPR000536">
    <property type="entry name" value="Nucl_hrmn_rcpt_lig-bd"/>
</dbReference>
<protein>
    <recommendedName>
        <fullName evidence="16">Nuclear receptor</fullName>
    </recommendedName>
</protein>
<evidence type="ECO:0000313" key="14">
    <source>
        <dbReference type="EMBL" id="GMR58697.1"/>
    </source>
</evidence>
<keyword evidence="9 11" id="KW-0675">Receptor</keyword>
<dbReference type="SMART" id="SM00430">
    <property type="entry name" value="HOLI"/>
    <property type="match status" value="1"/>
</dbReference>
<dbReference type="GO" id="GO:0000978">
    <property type="term" value="F:RNA polymerase II cis-regulatory region sequence-specific DNA binding"/>
    <property type="evidence" value="ECO:0007669"/>
    <property type="project" value="InterPro"/>
</dbReference>
<evidence type="ECO:0000256" key="8">
    <source>
        <dbReference type="ARBA" id="ARBA00023163"/>
    </source>
</evidence>
<evidence type="ECO:0000256" key="3">
    <source>
        <dbReference type="ARBA" id="ARBA00022723"/>
    </source>
</evidence>
<keyword evidence="6 11" id="KW-0805">Transcription regulation</keyword>
<evidence type="ECO:0000256" key="2">
    <source>
        <dbReference type="ARBA" id="ARBA00005993"/>
    </source>
</evidence>
<keyword evidence="3 11" id="KW-0479">Metal-binding</keyword>
<dbReference type="GO" id="GO:0003700">
    <property type="term" value="F:DNA-binding transcription factor activity"/>
    <property type="evidence" value="ECO:0007669"/>
    <property type="project" value="InterPro"/>
</dbReference>
<dbReference type="EMBL" id="BTRK01000006">
    <property type="protein sequence ID" value="GMR58697.1"/>
    <property type="molecule type" value="Genomic_DNA"/>
</dbReference>
<evidence type="ECO:0000259" key="12">
    <source>
        <dbReference type="PROSITE" id="PS51030"/>
    </source>
</evidence>
<keyword evidence="10 11" id="KW-0539">Nucleus</keyword>
<sequence>PDLCAVCGDPAIGFHYDVASCSGCRSFFRRTIKQQKDYKCKLESKCDISKKGEESRARCKACRLNSAIEAGMNPRALQSSDIDISSNRLAQMIILRQGESAGPSAPLVPLVKSPLPSIEERVKGLVDELVRTRQAYERMRASEFSPTPYEKYDMNKVFDGPCRMNEKWGHMLDDDHRIVTLTCKPPEELFFGRLKWWPLADCIYAIHYLKTFPFFEELTRQDQRLLSINTISTIATVSRSYYSMEQGSEVMVNPDGMRHNDPWLTMRDKHYDTVIIEAMNRLKITEEEHALIKAIVSTDYNTFISDSGRELMERYQATYRKALFSLVMSTRGIEGPQFFSEVMLMLSTLKNLTLWRKGANKHVYKYFQCTMHATKILEELLYEDPLLN</sequence>
<dbReference type="InterPro" id="IPR050274">
    <property type="entry name" value="Nuclear_hormone_rcpt_NR2"/>
</dbReference>
<dbReference type="InterPro" id="IPR049636">
    <property type="entry name" value="HNF4-like_DBD"/>
</dbReference>
<dbReference type="PRINTS" id="PR00047">
    <property type="entry name" value="STROIDFINGER"/>
</dbReference>
<comment type="similarity">
    <text evidence="2 11">Belongs to the nuclear hormone receptor family.</text>
</comment>
<dbReference type="InterPro" id="IPR013088">
    <property type="entry name" value="Znf_NHR/GATA"/>
</dbReference>
<evidence type="ECO:0000313" key="15">
    <source>
        <dbReference type="Proteomes" id="UP001328107"/>
    </source>
</evidence>
<dbReference type="Gene3D" id="3.30.50.10">
    <property type="entry name" value="Erythroid Transcription Factor GATA-1, subunit A"/>
    <property type="match status" value="1"/>
</dbReference>
<dbReference type="CDD" id="cd06960">
    <property type="entry name" value="NR_DBD_HNF4A"/>
    <property type="match status" value="1"/>
</dbReference>
<dbReference type="GO" id="GO:0008270">
    <property type="term" value="F:zinc ion binding"/>
    <property type="evidence" value="ECO:0007669"/>
    <property type="project" value="UniProtKB-KW"/>
</dbReference>
<accession>A0AAN5D9V9</accession>
<dbReference type="FunFam" id="3.30.50.10:FF:000030">
    <property type="entry name" value="Nuclear Hormone Receptor family"/>
    <property type="match status" value="1"/>
</dbReference>
<feature type="non-terminal residue" evidence="14">
    <location>
        <position position="1"/>
    </location>
</feature>
<keyword evidence="7 11" id="KW-0238">DNA-binding</keyword>
<evidence type="ECO:0000256" key="5">
    <source>
        <dbReference type="ARBA" id="ARBA00022833"/>
    </source>
</evidence>
<feature type="domain" description="Nuclear receptor" evidence="12">
    <location>
        <begin position="1"/>
        <end position="79"/>
    </location>
</feature>
<dbReference type="AlphaFoldDB" id="A0AAN5D9V9"/>
<organism evidence="14 15">
    <name type="scientific">Pristionchus mayeri</name>
    <dbReference type="NCBI Taxonomy" id="1317129"/>
    <lineage>
        <taxon>Eukaryota</taxon>
        <taxon>Metazoa</taxon>
        <taxon>Ecdysozoa</taxon>
        <taxon>Nematoda</taxon>
        <taxon>Chromadorea</taxon>
        <taxon>Rhabditida</taxon>
        <taxon>Rhabditina</taxon>
        <taxon>Diplogasteromorpha</taxon>
        <taxon>Diplogasteroidea</taxon>
        <taxon>Neodiplogasteridae</taxon>
        <taxon>Pristionchus</taxon>
    </lineage>
</organism>
<keyword evidence="15" id="KW-1185">Reference proteome</keyword>
<dbReference type="InterPro" id="IPR035500">
    <property type="entry name" value="NHR-like_dom_sf"/>
</dbReference>
<evidence type="ECO:0000256" key="11">
    <source>
        <dbReference type="RuleBase" id="RU004334"/>
    </source>
</evidence>
<comment type="subcellular location">
    <subcellularLocation>
        <location evidence="1 11">Nucleus</location>
    </subcellularLocation>
</comment>
<feature type="domain" description="NR LBD" evidence="13">
    <location>
        <begin position="167"/>
        <end position="388"/>
    </location>
</feature>
<reference evidence="15" key="1">
    <citation type="submission" date="2022-10" db="EMBL/GenBank/DDBJ databases">
        <title>Genome assembly of Pristionchus species.</title>
        <authorList>
            <person name="Yoshida K."/>
            <person name="Sommer R.J."/>
        </authorList>
    </citation>
    <scope>NUCLEOTIDE SEQUENCE [LARGE SCALE GENOMIC DNA]</scope>
    <source>
        <strain evidence="15">RS5460</strain>
    </source>
</reference>
<gene>
    <name evidence="14" type="ORF">PMAYCL1PPCAC_28892</name>
</gene>
<dbReference type="Pfam" id="PF00105">
    <property type="entry name" value="zf-C4"/>
    <property type="match status" value="1"/>
</dbReference>
<dbReference type="Gene3D" id="1.10.565.10">
    <property type="entry name" value="Retinoid X Receptor"/>
    <property type="match status" value="1"/>
</dbReference>
<dbReference type="Proteomes" id="UP001328107">
    <property type="component" value="Unassembled WGS sequence"/>
</dbReference>
<dbReference type="SUPFAM" id="SSF57716">
    <property type="entry name" value="Glucocorticoid receptor-like (DNA-binding domain)"/>
    <property type="match status" value="1"/>
</dbReference>
<dbReference type="SUPFAM" id="SSF48508">
    <property type="entry name" value="Nuclear receptor ligand-binding domain"/>
    <property type="match status" value="1"/>
</dbReference>
<dbReference type="PROSITE" id="PS51030">
    <property type="entry name" value="NUCLEAR_REC_DBD_2"/>
    <property type="match status" value="1"/>
</dbReference>
<dbReference type="GO" id="GO:0005634">
    <property type="term" value="C:nucleus"/>
    <property type="evidence" value="ECO:0007669"/>
    <property type="project" value="UniProtKB-SubCell"/>
</dbReference>
<name>A0AAN5D9V9_9BILA</name>
<keyword evidence="4 11" id="KW-0863">Zinc-finger</keyword>
<evidence type="ECO:0000256" key="10">
    <source>
        <dbReference type="ARBA" id="ARBA00023242"/>
    </source>
</evidence>
<proteinExistence type="inferred from homology"/>
<evidence type="ECO:0008006" key="16">
    <source>
        <dbReference type="Google" id="ProtNLM"/>
    </source>
</evidence>
<comment type="caution">
    <text evidence="14">The sequence shown here is derived from an EMBL/GenBank/DDBJ whole genome shotgun (WGS) entry which is preliminary data.</text>
</comment>
<evidence type="ECO:0000256" key="1">
    <source>
        <dbReference type="ARBA" id="ARBA00004123"/>
    </source>
</evidence>
<evidence type="ECO:0000256" key="4">
    <source>
        <dbReference type="ARBA" id="ARBA00022771"/>
    </source>
</evidence>
<keyword evidence="5 11" id="KW-0862">Zinc</keyword>
<evidence type="ECO:0000259" key="13">
    <source>
        <dbReference type="PROSITE" id="PS51843"/>
    </source>
</evidence>
<dbReference type="SMART" id="SM00399">
    <property type="entry name" value="ZnF_C4"/>
    <property type="match status" value="1"/>
</dbReference>
<dbReference type="PANTHER" id="PTHR24083">
    <property type="entry name" value="NUCLEAR HORMONE RECEPTOR"/>
    <property type="match status" value="1"/>
</dbReference>
<evidence type="ECO:0000256" key="7">
    <source>
        <dbReference type="ARBA" id="ARBA00023125"/>
    </source>
</evidence>
<dbReference type="PROSITE" id="PS51843">
    <property type="entry name" value="NR_LBD"/>
    <property type="match status" value="1"/>
</dbReference>
<dbReference type="Pfam" id="PF00104">
    <property type="entry name" value="Hormone_recep"/>
    <property type="match status" value="1"/>
</dbReference>
<evidence type="ECO:0000256" key="6">
    <source>
        <dbReference type="ARBA" id="ARBA00023015"/>
    </source>
</evidence>
<keyword evidence="8 11" id="KW-0804">Transcription</keyword>
<evidence type="ECO:0000256" key="9">
    <source>
        <dbReference type="ARBA" id="ARBA00023170"/>
    </source>
</evidence>
<dbReference type="InterPro" id="IPR001628">
    <property type="entry name" value="Znf_hrmn_rcpt"/>
</dbReference>
<dbReference type="PROSITE" id="PS00031">
    <property type="entry name" value="NUCLEAR_REC_DBD_1"/>
    <property type="match status" value="1"/>
</dbReference>